<dbReference type="InterPro" id="IPR002575">
    <property type="entry name" value="Aminoglycoside_PTrfase"/>
</dbReference>
<feature type="domain" description="Aminoglycoside phosphotransferase" evidence="9">
    <location>
        <begin position="34"/>
        <end position="271"/>
    </location>
</feature>
<protein>
    <recommendedName>
        <fullName evidence="8">Hydroxylysine kinase</fullName>
        <ecNumber evidence="7">2.7.1.81</ecNumber>
    </recommendedName>
</protein>
<dbReference type="Proteomes" id="UP000640509">
    <property type="component" value="Unassembled WGS sequence"/>
</dbReference>
<keyword evidence="10" id="KW-0032">Aminotransferase</keyword>
<evidence type="ECO:0000256" key="5">
    <source>
        <dbReference type="ARBA" id="ARBA00036820"/>
    </source>
</evidence>
<organism evidence="10 11">
    <name type="scientific">Paracoccus acridae</name>
    <dbReference type="NCBI Taxonomy" id="1795310"/>
    <lineage>
        <taxon>Bacteria</taxon>
        <taxon>Pseudomonadati</taxon>
        <taxon>Pseudomonadota</taxon>
        <taxon>Alphaproteobacteria</taxon>
        <taxon>Rhodobacterales</taxon>
        <taxon>Paracoccaceae</taxon>
        <taxon>Paracoccus</taxon>
    </lineage>
</organism>
<comment type="function">
    <text evidence="6">Catalyzes the GTP-dependent phosphorylation of 5-hydroxy-L-lysine.</text>
</comment>
<evidence type="ECO:0000256" key="1">
    <source>
        <dbReference type="ARBA" id="ARBA00004496"/>
    </source>
</evidence>
<proteinExistence type="predicted"/>
<dbReference type="EC" id="2.7.1.81" evidence="7"/>
<evidence type="ECO:0000256" key="3">
    <source>
        <dbReference type="ARBA" id="ARBA00022679"/>
    </source>
</evidence>
<gene>
    <name evidence="10" type="ORF">GCM10011402_33950</name>
</gene>
<evidence type="ECO:0000313" key="10">
    <source>
        <dbReference type="EMBL" id="GGF78562.1"/>
    </source>
</evidence>
<evidence type="ECO:0000256" key="6">
    <source>
        <dbReference type="ARBA" id="ARBA00037368"/>
    </source>
</evidence>
<dbReference type="GO" id="GO:0008483">
    <property type="term" value="F:transaminase activity"/>
    <property type="evidence" value="ECO:0007669"/>
    <property type="project" value="UniProtKB-KW"/>
</dbReference>
<keyword evidence="2" id="KW-0963">Cytoplasm</keyword>
<comment type="catalytic activity">
    <reaction evidence="5">
        <text>(5R)-5-hydroxy-L-lysine + GTP = (5R)-5-phosphooxy-L-lysine + GDP + H(+)</text>
        <dbReference type="Rhea" id="RHEA:19049"/>
        <dbReference type="ChEBI" id="CHEBI:15378"/>
        <dbReference type="ChEBI" id="CHEBI:37565"/>
        <dbReference type="ChEBI" id="CHEBI:57882"/>
        <dbReference type="ChEBI" id="CHEBI:58189"/>
        <dbReference type="ChEBI" id="CHEBI:58357"/>
        <dbReference type="EC" id="2.7.1.81"/>
    </reaction>
</comment>
<keyword evidence="3" id="KW-0808">Transferase</keyword>
<dbReference type="PANTHER" id="PTHR21064:SF1">
    <property type="entry name" value="HYDROXYLYSINE KINASE"/>
    <property type="match status" value="1"/>
</dbReference>
<keyword evidence="4" id="KW-0418">Kinase</keyword>
<dbReference type="Pfam" id="PF01636">
    <property type="entry name" value="APH"/>
    <property type="match status" value="1"/>
</dbReference>
<evidence type="ECO:0000259" key="9">
    <source>
        <dbReference type="Pfam" id="PF01636"/>
    </source>
</evidence>
<dbReference type="PANTHER" id="PTHR21064">
    <property type="entry name" value="AMINOGLYCOSIDE PHOSPHOTRANSFERASE DOMAIN-CONTAINING PROTEIN-RELATED"/>
    <property type="match status" value="1"/>
</dbReference>
<comment type="subcellular location">
    <subcellularLocation>
        <location evidence="1">Cytoplasm</location>
    </subcellularLocation>
</comment>
<dbReference type="InterPro" id="IPR011009">
    <property type="entry name" value="Kinase-like_dom_sf"/>
</dbReference>
<comment type="caution">
    <text evidence="10">The sequence shown here is derived from an EMBL/GenBank/DDBJ whole genome shotgun (WGS) entry which is preliminary data.</text>
</comment>
<dbReference type="SUPFAM" id="SSF56112">
    <property type="entry name" value="Protein kinase-like (PK-like)"/>
    <property type="match status" value="1"/>
</dbReference>
<sequence length="348" mass="38567">MTTDSEILSASPPRIDPDEACDLALRHYGLRVETVKPLASERDQNLLLADGEGRRWVMKLANPDENRLLTDFQAAAMCHLEAEEPGLPVPRLRRSLAGSKVCELQLPDGRETSLRLLSWLEGVPLIDAPHSTAQRRALARVHARLCTAFAGFAHPGQDQYLQWDSSKLHRMRNLLPHVAGEEMRRLVATVLDDFSRVALPVLPGLRRQVIYNDLNFHNVLVDAREPDRIVGIIDFGDIVTAPLVNDLAVAASYQFGPNGNRVEAGEFIAAWMRELPLTGAEVALLPLLIEARLTLTLIITGYRASRYPENAPYILRNNAPARAALAEMRSLSAMQNAEWISSLAKEAA</sequence>
<reference evidence="11" key="1">
    <citation type="journal article" date="2019" name="Int. J. Syst. Evol. Microbiol.">
        <title>The Global Catalogue of Microorganisms (GCM) 10K type strain sequencing project: providing services to taxonomists for standard genome sequencing and annotation.</title>
        <authorList>
            <consortium name="The Broad Institute Genomics Platform"/>
            <consortium name="The Broad Institute Genome Sequencing Center for Infectious Disease"/>
            <person name="Wu L."/>
            <person name="Ma J."/>
        </authorList>
    </citation>
    <scope>NUCLEOTIDE SEQUENCE [LARGE SCALE GENOMIC DNA]</scope>
    <source>
        <strain evidence="11">CGMCC 1.15419</strain>
    </source>
</reference>
<evidence type="ECO:0000313" key="11">
    <source>
        <dbReference type="Proteomes" id="UP000640509"/>
    </source>
</evidence>
<evidence type="ECO:0000256" key="2">
    <source>
        <dbReference type="ARBA" id="ARBA00022490"/>
    </source>
</evidence>
<evidence type="ECO:0000256" key="7">
    <source>
        <dbReference type="ARBA" id="ARBA00038873"/>
    </source>
</evidence>
<dbReference type="EMBL" id="BMIV01000020">
    <property type="protein sequence ID" value="GGF78562.1"/>
    <property type="molecule type" value="Genomic_DNA"/>
</dbReference>
<name>A0ABQ1VLL5_9RHOB</name>
<evidence type="ECO:0000256" key="4">
    <source>
        <dbReference type="ARBA" id="ARBA00022777"/>
    </source>
</evidence>
<dbReference type="Gene3D" id="3.90.1200.10">
    <property type="match status" value="1"/>
</dbReference>
<keyword evidence="11" id="KW-1185">Reference proteome</keyword>
<accession>A0ABQ1VLL5</accession>
<evidence type="ECO:0000256" key="8">
    <source>
        <dbReference type="ARBA" id="ARBA00040505"/>
    </source>
</evidence>
<dbReference type="InterPro" id="IPR050249">
    <property type="entry name" value="Pseudomonas-type_ThrB"/>
</dbReference>
<dbReference type="RefSeq" id="WP_188716712.1">
    <property type="nucleotide sequence ID" value="NZ_BMIV01000020.1"/>
</dbReference>